<accession>A0A917M4V3</accession>
<dbReference type="GO" id="GO:0003729">
    <property type="term" value="F:mRNA binding"/>
    <property type="evidence" value="ECO:0007669"/>
    <property type="project" value="UniProtKB-UniRule"/>
</dbReference>
<dbReference type="SUPFAM" id="SSF54821">
    <property type="entry name" value="Ribosomal protein S3 C-terminal domain"/>
    <property type="match status" value="1"/>
</dbReference>
<dbReference type="GO" id="GO:0022627">
    <property type="term" value="C:cytosolic small ribosomal subunit"/>
    <property type="evidence" value="ECO:0007669"/>
    <property type="project" value="TreeGrafter"/>
</dbReference>
<dbReference type="PROSITE" id="PS00548">
    <property type="entry name" value="RIBOSOMAL_S3"/>
    <property type="match status" value="1"/>
</dbReference>
<evidence type="ECO:0000256" key="6">
    <source>
        <dbReference type="ARBA" id="ARBA00024998"/>
    </source>
</evidence>
<dbReference type="PANTHER" id="PTHR11760:SF19">
    <property type="entry name" value="SMALL RIBOSOMAL SUBUNIT PROTEIN US3C"/>
    <property type="match status" value="1"/>
</dbReference>
<feature type="compositionally biased region" description="Basic and acidic residues" evidence="10">
    <location>
        <begin position="234"/>
        <end position="259"/>
    </location>
</feature>
<evidence type="ECO:0000256" key="1">
    <source>
        <dbReference type="ARBA" id="ARBA00010761"/>
    </source>
</evidence>
<keyword evidence="3 8" id="KW-0694">RNA-binding</keyword>
<dbReference type="InterPro" id="IPR005704">
    <property type="entry name" value="Ribosomal_uS3_bac-typ"/>
</dbReference>
<keyword evidence="5 8" id="KW-0687">Ribonucleoprotein</keyword>
<gene>
    <name evidence="8 12" type="primary">rpsC</name>
    <name evidence="12" type="ORF">GCM10007415_06190</name>
</gene>
<comment type="subunit">
    <text evidence="8">Part of the 30S ribosomal subunit. Forms a tight complex with proteins S10 and S14.</text>
</comment>
<dbReference type="PANTHER" id="PTHR11760">
    <property type="entry name" value="30S/40S RIBOSOMAL PROTEIN S3"/>
    <property type="match status" value="1"/>
</dbReference>
<feature type="domain" description="KH type-2" evidence="11">
    <location>
        <begin position="38"/>
        <end position="106"/>
    </location>
</feature>
<evidence type="ECO:0000256" key="8">
    <source>
        <dbReference type="HAMAP-Rule" id="MF_01309"/>
    </source>
</evidence>
<dbReference type="Gene3D" id="3.30.1140.32">
    <property type="entry name" value="Ribosomal protein S3, C-terminal domain"/>
    <property type="match status" value="1"/>
</dbReference>
<evidence type="ECO:0000256" key="7">
    <source>
        <dbReference type="ARBA" id="ARBA00035257"/>
    </source>
</evidence>
<dbReference type="FunFam" id="3.30.1140.32:FF:000002">
    <property type="entry name" value="30S ribosomal protein S3"/>
    <property type="match status" value="1"/>
</dbReference>
<dbReference type="Proteomes" id="UP000660862">
    <property type="component" value="Unassembled WGS sequence"/>
</dbReference>
<feature type="region of interest" description="Disordered" evidence="10">
    <location>
        <begin position="211"/>
        <end position="284"/>
    </location>
</feature>
<dbReference type="CDD" id="cd02412">
    <property type="entry name" value="KH-II_30S_S3"/>
    <property type="match status" value="1"/>
</dbReference>
<evidence type="ECO:0000313" key="13">
    <source>
        <dbReference type="Proteomes" id="UP000660862"/>
    </source>
</evidence>
<dbReference type="InterPro" id="IPR001351">
    <property type="entry name" value="Ribosomal_uS3_C"/>
</dbReference>
<keyword evidence="2 8" id="KW-0699">rRNA-binding</keyword>
<dbReference type="PROSITE" id="PS50084">
    <property type="entry name" value="KH_TYPE_1"/>
    <property type="match status" value="1"/>
</dbReference>
<dbReference type="InterPro" id="IPR015946">
    <property type="entry name" value="KH_dom-like_a/b"/>
</dbReference>
<dbReference type="InterPro" id="IPR009019">
    <property type="entry name" value="KH_sf_prok-type"/>
</dbReference>
<evidence type="ECO:0000256" key="4">
    <source>
        <dbReference type="ARBA" id="ARBA00022980"/>
    </source>
</evidence>
<dbReference type="FunFam" id="3.30.300.20:FF:000001">
    <property type="entry name" value="30S ribosomal protein S3"/>
    <property type="match status" value="1"/>
</dbReference>
<dbReference type="NCBIfam" id="TIGR01009">
    <property type="entry name" value="rpsC_bact"/>
    <property type="match status" value="1"/>
</dbReference>
<dbReference type="HAMAP" id="MF_01309_B">
    <property type="entry name" value="Ribosomal_uS3_B"/>
    <property type="match status" value="1"/>
</dbReference>
<keyword evidence="4 8" id="KW-0689">Ribosomal protein</keyword>
<evidence type="ECO:0000256" key="2">
    <source>
        <dbReference type="ARBA" id="ARBA00022730"/>
    </source>
</evidence>
<comment type="function">
    <text evidence="6 8">Binds the lower part of the 30S subunit head. Binds mRNA in the 70S ribosome, positioning it for translation.</text>
</comment>
<name>A0A917M4V3_9SPHI</name>
<dbReference type="GO" id="GO:0019843">
    <property type="term" value="F:rRNA binding"/>
    <property type="evidence" value="ECO:0007669"/>
    <property type="project" value="UniProtKB-UniRule"/>
</dbReference>
<dbReference type="Pfam" id="PF00189">
    <property type="entry name" value="Ribosomal_S3_C"/>
    <property type="match status" value="1"/>
</dbReference>
<evidence type="ECO:0000313" key="12">
    <source>
        <dbReference type="EMBL" id="GGG77090.1"/>
    </source>
</evidence>
<comment type="similarity">
    <text evidence="1 8 9">Belongs to the universal ribosomal protein uS3 family.</text>
</comment>
<comment type="caution">
    <text evidence="12">The sequence shown here is derived from an EMBL/GenBank/DDBJ whole genome shotgun (WGS) entry which is preliminary data.</text>
</comment>
<dbReference type="GO" id="GO:0006412">
    <property type="term" value="P:translation"/>
    <property type="evidence" value="ECO:0007669"/>
    <property type="project" value="UniProtKB-UniRule"/>
</dbReference>
<dbReference type="InterPro" id="IPR036419">
    <property type="entry name" value="Ribosomal_S3_C_sf"/>
</dbReference>
<dbReference type="RefSeq" id="WP_188504461.1">
    <property type="nucleotide sequence ID" value="NZ_BMER01000001.1"/>
</dbReference>
<dbReference type="SUPFAM" id="SSF54814">
    <property type="entry name" value="Prokaryotic type KH domain (KH-domain type II)"/>
    <property type="match status" value="1"/>
</dbReference>
<dbReference type="InterPro" id="IPR057258">
    <property type="entry name" value="Ribosomal_uS3"/>
</dbReference>
<dbReference type="InterPro" id="IPR018280">
    <property type="entry name" value="Ribosomal_uS3_CS"/>
</dbReference>
<dbReference type="Gene3D" id="3.30.300.20">
    <property type="match status" value="1"/>
</dbReference>
<keyword evidence="13" id="KW-1185">Reference proteome</keyword>
<dbReference type="PROSITE" id="PS50823">
    <property type="entry name" value="KH_TYPE_2"/>
    <property type="match status" value="1"/>
</dbReference>
<sequence length="284" mass="30720">MGQKANPIGNRLGIIKGWDSNWFGGKNYSDKLVEDEKIRKYLSVRIAKGGVAKVVIERTLKRITVTIHTARPGIVIGKGGQEVDKIKEELKKLTKKDVQINIFEIKRPELEAHLVAEGVAKQLEARISFRRAMKTSIASTMRMGAEGIKIMCSGRLGGAEMARTEQYKEGRIPLHTFRADIDYALVEALTTYGKIGVKVWICKGEVYGKRDLSPNVGGQTSGAKPRTEGGAGDFRGDNRRGGGGERRGNDRRGGGDQRRGGGHGGQHRSGGGGGNRGGGNRGGR</sequence>
<evidence type="ECO:0000256" key="9">
    <source>
        <dbReference type="RuleBase" id="RU003624"/>
    </source>
</evidence>
<dbReference type="SMART" id="SM00322">
    <property type="entry name" value="KH"/>
    <property type="match status" value="1"/>
</dbReference>
<dbReference type="InterPro" id="IPR004044">
    <property type="entry name" value="KH_dom_type_2"/>
</dbReference>
<evidence type="ECO:0000256" key="10">
    <source>
        <dbReference type="SAM" id="MobiDB-lite"/>
    </source>
</evidence>
<proteinExistence type="inferred from homology"/>
<protein>
    <recommendedName>
        <fullName evidence="7 8">Small ribosomal subunit protein uS3</fullName>
    </recommendedName>
</protein>
<dbReference type="GO" id="GO:0003735">
    <property type="term" value="F:structural constituent of ribosome"/>
    <property type="evidence" value="ECO:0007669"/>
    <property type="project" value="InterPro"/>
</dbReference>
<evidence type="ECO:0000256" key="5">
    <source>
        <dbReference type="ARBA" id="ARBA00023274"/>
    </source>
</evidence>
<reference evidence="12" key="1">
    <citation type="journal article" date="2014" name="Int. J. Syst. Evol. Microbiol.">
        <title>Complete genome sequence of Corynebacterium casei LMG S-19264T (=DSM 44701T), isolated from a smear-ripened cheese.</title>
        <authorList>
            <consortium name="US DOE Joint Genome Institute (JGI-PGF)"/>
            <person name="Walter F."/>
            <person name="Albersmeier A."/>
            <person name="Kalinowski J."/>
            <person name="Ruckert C."/>
        </authorList>
    </citation>
    <scope>NUCLEOTIDE SEQUENCE</scope>
    <source>
        <strain evidence="12">CGMCC 1.12195</strain>
    </source>
</reference>
<dbReference type="EMBL" id="BMER01000001">
    <property type="protein sequence ID" value="GGG77090.1"/>
    <property type="molecule type" value="Genomic_DNA"/>
</dbReference>
<dbReference type="Pfam" id="PF07650">
    <property type="entry name" value="KH_2"/>
    <property type="match status" value="1"/>
</dbReference>
<feature type="compositionally biased region" description="Gly residues" evidence="10">
    <location>
        <begin position="262"/>
        <end position="284"/>
    </location>
</feature>
<reference evidence="12" key="2">
    <citation type="submission" date="2020-09" db="EMBL/GenBank/DDBJ databases">
        <authorList>
            <person name="Sun Q."/>
            <person name="Zhou Y."/>
        </authorList>
    </citation>
    <scope>NUCLEOTIDE SEQUENCE</scope>
    <source>
        <strain evidence="12">CGMCC 1.12195</strain>
    </source>
</reference>
<organism evidence="12 13">
    <name type="scientific">Parapedobacter pyrenivorans</name>
    <dbReference type="NCBI Taxonomy" id="1305674"/>
    <lineage>
        <taxon>Bacteria</taxon>
        <taxon>Pseudomonadati</taxon>
        <taxon>Bacteroidota</taxon>
        <taxon>Sphingobacteriia</taxon>
        <taxon>Sphingobacteriales</taxon>
        <taxon>Sphingobacteriaceae</taxon>
        <taxon>Parapedobacter</taxon>
    </lineage>
</organism>
<dbReference type="AlphaFoldDB" id="A0A917M4V3"/>
<evidence type="ECO:0000259" key="11">
    <source>
        <dbReference type="PROSITE" id="PS50823"/>
    </source>
</evidence>
<dbReference type="InterPro" id="IPR004087">
    <property type="entry name" value="KH_dom"/>
</dbReference>
<evidence type="ECO:0000256" key="3">
    <source>
        <dbReference type="ARBA" id="ARBA00022884"/>
    </source>
</evidence>